<evidence type="ECO:0000313" key="7">
    <source>
        <dbReference type="Proteomes" id="UP001237642"/>
    </source>
</evidence>
<dbReference type="Gene3D" id="3.30.1330.80">
    <property type="entry name" value="Hypothetical protein, similar to alpha- acetolactate decarboxylase, domain 2"/>
    <property type="match status" value="1"/>
</dbReference>
<evidence type="ECO:0000256" key="2">
    <source>
        <dbReference type="ARBA" id="ARBA00023125"/>
    </source>
</evidence>
<dbReference type="AlphaFoldDB" id="A0AAD8I2B5"/>
<proteinExistence type="predicted"/>
<comment type="function">
    <text evidence="4">Transcription factor that specifically binds AT-rich DNA sequences related to the nuclear matrix attachment regions (MARs).</text>
</comment>
<dbReference type="Pfam" id="PF03479">
    <property type="entry name" value="PCC"/>
    <property type="match status" value="1"/>
</dbReference>
<comment type="domain">
    <text evidence="4">The PPC domain mediates interactions between AHL proteins.</text>
</comment>
<name>A0AAD8I2B5_9APIA</name>
<comment type="caution">
    <text evidence="6">The sequence shown here is derived from an EMBL/GenBank/DDBJ whole genome shotgun (WGS) entry which is preliminary data.</text>
</comment>
<keyword evidence="1 4" id="KW-0805">Transcription regulation</keyword>
<dbReference type="Proteomes" id="UP001237642">
    <property type="component" value="Unassembled WGS sequence"/>
</dbReference>
<evidence type="ECO:0000256" key="3">
    <source>
        <dbReference type="ARBA" id="ARBA00023163"/>
    </source>
</evidence>
<evidence type="ECO:0000313" key="6">
    <source>
        <dbReference type="EMBL" id="KAK1376300.1"/>
    </source>
</evidence>
<dbReference type="SUPFAM" id="SSF117856">
    <property type="entry name" value="AF0104/ALDC/Ptd012-like"/>
    <property type="match status" value="1"/>
</dbReference>
<dbReference type="EMBL" id="JAUIZM010000007">
    <property type="protein sequence ID" value="KAK1376300.1"/>
    <property type="molecule type" value="Genomic_DNA"/>
</dbReference>
<evidence type="ECO:0000259" key="5">
    <source>
        <dbReference type="PROSITE" id="PS51742"/>
    </source>
</evidence>
<comment type="subcellular location">
    <subcellularLocation>
        <location evidence="4">Nucleus</location>
    </subcellularLocation>
</comment>
<keyword evidence="7" id="KW-1185">Reference proteome</keyword>
<evidence type="ECO:0000256" key="4">
    <source>
        <dbReference type="RuleBase" id="RU367031"/>
    </source>
</evidence>
<accession>A0AAD8I2B5</accession>
<keyword evidence="4" id="KW-0539">Nucleus</keyword>
<keyword evidence="3 4" id="KW-0804">Transcription</keyword>
<sequence>MTIMEFCQYAAAFSILCTSPQSTLVVSFVLSVVKFIAHAKLFFSVTENPVNWCGLKDVAEQFCVTSTNSVPSPFKMDAPLSPAVYTGSSVPEINVSSLEPLAMDSPPAKLSICLDDGNDDLLDELLAPCELFTLSVVTVEAGEDVRSKIIEFYDEQAPGHAVCIMSAIGKLSEITLNNFQLSSDASVTYKGQFEILSLQGSFIPSSSEGSDHTGTLSITFAAGDEKVAGGEVAGPLNAATSVLVTVGSFFPSLENVMEQ</sequence>
<dbReference type="PANTHER" id="PTHR31500">
    <property type="entry name" value="AT-HOOK MOTIF NUCLEAR-LOCALIZED PROTEIN 9"/>
    <property type="match status" value="1"/>
</dbReference>
<reference evidence="6" key="1">
    <citation type="submission" date="2023-02" db="EMBL/GenBank/DDBJ databases">
        <title>Genome of toxic invasive species Heracleum sosnowskyi carries increased number of genes despite the absence of recent whole-genome duplications.</title>
        <authorList>
            <person name="Schelkunov M."/>
            <person name="Shtratnikova V."/>
            <person name="Makarenko M."/>
            <person name="Klepikova A."/>
            <person name="Omelchenko D."/>
            <person name="Novikova G."/>
            <person name="Obukhova E."/>
            <person name="Bogdanov V."/>
            <person name="Penin A."/>
            <person name="Logacheva M."/>
        </authorList>
    </citation>
    <scope>NUCLEOTIDE SEQUENCE</scope>
    <source>
        <strain evidence="6">Hsosn_3</strain>
        <tissue evidence="6">Leaf</tissue>
    </source>
</reference>
<reference evidence="6" key="2">
    <citation type="submission" date="2023-05" db="EMBL/GenBank/DDBJ databases">
        <authorList>
            <person name="Schelkunov M.I."/>
        </authorList>
    </citation>
    <scope>NUCLEOTIDE SEQUENCE</scope>
    <source>
        <strain evidence="6">Hsosn_3</strain>
        <tissue evidence="6">Leaf</tissue>
    </source>
</reference>
<evidence type="ECO:0000256" key="1">
    <source>
        <dbReference type="ARBA" id="ARBA00023015"/>
    </source>
</evidence>
<keyword evidence="2 4" id="KW-0238">DNA-binding</keyword>
<dbReference type="PANTHER" id="PTHR31500:SF57">
    <property type="entry name" value="AT-HOOK MOTIF NUCLEAR-LOCALIZED PROTEIN 10"/>
    <property type="match status" value="1"/>
</dbReference>
<dbReference type="InterPro" id="IPR005175">
    <property type="entry name" value="PPC_dom"/>
</dbReference>
<dbReference type="InterPro" id="IPR039605">
    <property type="entry name" value="AHL"/>
</dbReference>
<dbReference type="GO" id="GO:0003680">
    <property type="term" value="F:minor groove of adenine-thymine-rich DNA binding"/>
    <property type="evidence" value="ECO:0007669"/>
    <property type="project" value="UniProtKB-UniRule"/>
</dbReference>
<feature type="domain" description="PPC" evidence="5">
    <location>
        <begin position="128"/>
        <end position="259"/>
    </location>
</feature>
<gene>
    <name evidence="6" type="ORF">POM88_032493</name>
</gene>
<dbReference type="GO" id="GO:0005634">
    <property type="term" value="C:nucleus"/>
    <property type="evidence" value="ECO:0007669"/>
    <property type="project" value="UniProtKB-SubCell"/>
</dbReference>
<dbReference type="CDD" id="cd11378">
    <property type="entry name" value="DUF296"/>
    <property type="match status" value="1"/>
</dbReference>
<dbReference type="PROSITE" id="PS51742">
    <property type="entry name" value="PPC"/>
    <property type="match status" value="1"/>
</dbReference>
<protein>
    <recommendedName>
        <fullName evidence="4">AT-hook motif nuclear-localized protein</fullName>
    </recommendedName>
</protein>
<organism evidence="6 7">
    <name type="scientific">Heracleum sosnowskyi</name>
    <dbReference type="NCBI Taxonomy" id="360622"/>
    <lineage>
        <taxon>Eukaryota</taxon>
        <taxon>Viridiplantae</taxon>
        <taxon>Streptophyta</taxon>
        <taxon>Embryophyta</taxon>
        <taxon>Tracheophyta</taxon>
        <taxon>Spermatophyta</taxon>
        <taxon>Magnoliopsida</taxon>
        <taxon>eudicotyledons</taxon>
        <taxon>Gunneridae</taxon>
        <taxon>Pentapetalae</taxon>
        <taxon>asterids</taxon>
        <taxon>campanulids</taxon>
        <taxon>Apiales</taxon>
        <taxon>Apiaceae</taxon>
        <taxon>Apioideae</taxon>
        <taxon>apioid superclade</taxon>
        <taxon>Tordylieae</taxon>
        <taxon>Tordyliinae</taxon>
        <taxon>Heracleum</taxon>
    </lineage>
</organism>